<dbReference type="EMBL" id="JAYJLD010000064">
    <property type="protein sequence ID" value="MEB3103989.1"/>
    <property type="molecule type" value="Genomic_DNA"/>
</dbReference>
<dbReference type="RefSeq" id="WP_371756114.1">
    <property type="nucleotide sequence ID" value="NZ_JAYJLD010000064.1"/>
</dbReference>
<comment type="caution">
    <text evidence="2">The sequence shown here is derived from an EMBL/GenBank/DDBJ whole genome shotgun (WGS) entry which is preliminary data.</text>
</comment>
<keyword evidence="1" id="KW-0812">Transmembrane</keyword>
<organism evidence="2 3">
    <name type="scientific">Ferviditalea candida</name>
    <dbReference type="NCBI Taxonomy" id="3108399"/>
    <lineage>
        <taxon>Bacteria</taxon>
        <taxon>Bacillati</taxon>
        <taxon>Bacillota</taxon>
        <taxon>Bacilli</taxon>
        <taxon>Bacillales</taxon>
        <taxon>Paenibacillaceae</taxon>
        <taxon>Ferviditalea</taxon>
    </lineage>
</organism>
<feature type="transmembrane region" description="Helical" evidence="1">
    <location>
        <begin position="249"/>
        <end position="268"/>
    </location>
</feature>
<feature type="transmembrane region" description="Helical" evidence="1">
    <location>
        <begin position="80"/>
        <end position="101"/>
    </location>
</feature>
<protein>
    <recommendedName>
        <fullName evidence="4">Type II secretion system protein GspF domain-containing protein</fullName>
    </recommendedName>
</protein>
<reference evidence="2" key="1">
    <citation type="submission" date="2023-12" db="EMBL/GenBank/DDBJ databases">
        <title>Fervidustalea candida gen. nov., sp. nov., a novel member of the family Paenibacillaceae isolated from a geothermal area.</title>
        <authorList>
            <person name="Li W.-J."/>
            <person name="Jiao J.-Y."/>
            <person name="Chen Y."/>
        </authorList>
    </citation>
    <scope>NUCLEOTIDE SEQUENCE</scope>
    <source>
        <strain evidence="2">SYSU GA230002</strain>
    </source>
</reference>
<evidence type="ECO:0008006" key="4">
    <source>
        <dbReference type="Google" id="ProtNLM"/>
    </source>
</evidence>
<accession>A0ABU5ZN97</accession>
<name>A0ABU5ZN97_9BACL</name>
<proteinExistence type="predicted"/>
<keyword evidence="1" id="KW-1133">Transmembrane helix</keyword>
<dbReference type="PANTHER" id="PTHR35007:SF2">
    <property type="entry name" value="PILUS ASSEMBLE PROTEIN"/>
    <property type="match status" value="1"/>
</dbReference>
<dbReference type="PANTHER" id="PTHR35007">
    <property type="entry name" value="INTEGRAL MEMBRANE PROTEIN-RELATED"/>
    <property type="match status" value="1"/>
</dbReference>
<feature type="transmembrane region" description="Helical" evidence="1">
    <location>
        <begin position="107"/>
        <end position="127"/>
    </location>
</feature>
<dbReference type="Proteomes" id="UP001310386">
    <property type="component" value="Unassembled WGS sequence"/>
</dbReference>
<gene>
    <name evidence="2" type="ORF">VF724_20460</name>
</gene>
<feature type="transmembrane region" description="Helical" evidence="1">
    <location>
        <begin position="6"/>
        <end position="23"/>
    </location>
</feature>
<keyword evidence="1" id="KW-0472">Membrane</keyword>
<sequence>MQMVWLVVLAGCIAYIIFELFNIKNISSQQQRSIRWANKSIKLERQIDEWISHHEKIQKQTQAVSELLKRSRLRLGGKPLNKYLFFVVLGMTSVIAGYVLSVQLNNFVAGVLISVVTGYLFFHFLSWDANSRKRAVRKMTPNFFLTLINFYEVHQDALLALKDTAQRIKNPLRTDLEYFITQLQNGDLSLREAIVETKQKLDNKMLQDFLDDFELQIRFGGNFTTTLQNYVNDSIEKEIQIMERSSETAGASMVTYFLMGVFFMLAFTMKKTQPAAMEMLVTHIVGKVVVVIIIAIMLIVLYVTKEMTAVNEE</sequence>
<feature type="transmembrane region" description="Helical" evidence="1">
    <location>
        <begin position="280"/>
        <end position="303"/>
    </location>
</feature>
<evidence type="ECO:0000313" key="2">
    <source>
        <dbReference type="EMBL" id="MEB3103989.1"/>
    </source>
</evidence>
<keyword evidence="3" id="KW-1185">Reference proteome</keyword>
<evidence type="ECO:0000313" key="3">
    <source>
        <dbReference type="Proteomes" id="UP001310386"/>
    </source>
</evidence>
<evidence type="ECO:0000256" key="1">
    <source>
        <dbReference type="SAM" id="Phobius"/>
    </source>
</evidence>